<evidence type="ECO:0000256" key="1">
    <source>
        <dbReference type="SAM" id="MobiDB-lite"/>
    </source>
</evidence>
<dbReference type="EMBL" id="LAVV01011563">
    <property type="protein sequence ID" value="KNZ47642.1"/>
    <property type="molecule type" value="Genomic_DNA"/>
</dbReference>
<feature type="compositionally biased region" description="Basic residues" evidence="1">
    <location>
        <begin position="173"/>
        <end position="184"/>
    </location>
</feature>
<organism evidence="2 3">
    <name type="scientific">Puccinia sorghi</name>
    <dbReference type="NCBI Taxonomy" id="27349"/>
    <lineage>
        <taxon>Eukaryota</taxon>
        <taxon>Fungi</taxon>
        <taxon>Dikarya</taxon>
        <taxon>Basidiomycota</taxon>
        <taxon>Pucciniomycotina</taxon>
        <taxon>Pucciniomycetes</taxon>
        <taxon>Pucciniales</taxon>
        <taxon>Pucciniaceae</taxon>
        <taxon>Puccinia</taxon>
    </lineage>
</organism>
<dbReference type="VEuPathDB" id="FungiDB:VP01_625g2"/>
<accession>A0A0L6UH93</accession>
<reference evidence="2 3" key="1">
    <citation type="submission" date="2015-08" db="EMBL/GenBank/DDBJ databases">
        <title>Next Generation Sequencing and Analysis of the Genome of Puccinia sorghi L Schw, the Causal Agent of Maize Common Rust.</title>
        <authorList>
            <person name="Rochi L."/>
            <person name="Burguener G."/>
            <person name="Darino M."/>
            <person name="Turjanski A."/>
            <person name="Kreff E."/>
            <person name="Dieguez M.J."/>
            <person name="Sacco F."/>
        </authorList>
    </citation>
    <scope>NUCLEOTIDE SEQUENCE [LARGE SCALE GENOMIC DNA]</scope>
    <source>
        <strain evidence="2 3">RO10H11247</strain>
    </source>
</reference>
<evidence type="ECO:0000313" key="2">
    <source>
        <dbReference type="EMBL" id="KNZ47642.1"/>
    </source>
</evidence>
<evidence type="ECO:0000313" key="3">
    <source>
        <dbReference type="Proteomes" id="UP000037035"/>
    </source>
</evidence>
<gene>
    <name evidence="2" type="ORF">VP01_625g2</name>
</gene>
<dbReference type="AlphaFoldDB" id="A0A0L6UH93"/>
<comment type="caution">
    <text evidence="2">The sequence shown here is derived from an EMBL/GenBank/DDBJ whole genome shotgun (WGS) entry which is preliminary data.</text>
</comment>
<sequence length="314" mass="37071">MAMVWKSGKSFHQTSSQMKICLMLIFSSPLYHEFLKLLEKTYSYDPPDPDKVNDLELQDGLWCVWGSIFIPTQLCLQVLMEYQDPEIAGQLGEFKLWEAISRILVWLEIRKEVLAYTKLSFSFQRDKHSNQCPPGFMTALSIPTRPWSVIFIKIKSLFPRIKNRLKAKEIKDKKKKTRLARQNKRKEASMGNSHQVETFENNEEDEVVNDFEEEDEAVSNWWSEMVERKRRVEEKEERLWNKMIIDDQLRLLGCMAEISTIGINFIVKLPLSTNFDSILVIFNHYSKGAHLVAEREDWKAEKFAFIFFYCFRVS</sequence>
<protein>
    <submittedName>
        <fullName evidence="2">Uncharacterized protein</fullName>
    </submittedName>
</protein>
<proteinExistence type="predicted"/>
<keyword evidence="3" id="KW-1185">Reference proteome</keyword>
<feature type="region of interest" description="Disordered" evidence="1">
    <location>
        <begin position="172"/>
        <end position="203"/>
    </location>
</feature>
<name>A0A0L6UH93_9BASI</name>
<dbReference type="Proteomes" id="UP000037035">
    <property type="component" value="Unassembled WGS sequence"/>
</dbReference>